<gene>
    <name evidence="1" type="ORF">OEA66_11970</name>
</gene>
<organism evidence="1 2">
    <name type="scientific">Chryseobacterium luquanense</name>
    <dbReference type="NCBI Taxonomy" id="2983766"/>
    <lineage>
        <taxon>Bacteria</taxon>
        <taxon>Pseudomonadati</taxon>
        <taxon>Bacteroidota</taxon>
        <taxon>Flavobacteriia</taxon>
        <taxon>Flavobacteriales</taxon>
        <taxon>Weeksellaceae</taxon>
        <taxon>Chryseobacterium group</taxon>
        <taxon>Chryseobacterium</taxon>
    </lineage>
</organism>
<dbReference type="InterPro" id="IPR027417">
    <property type="entry name" value="P-loop_NTPase"/>
</dbReference>
<proteinExistence type="predicted"/>
<evidence type="ECO:0000313" key="2">
    <source>
        <dbReference type="Proteomes" id="UP001070176"/>
    </source>
</evidence>
<name>A0ABT3Y4H2_9FLAO</name>
<sequence length="1035" mass="121137">MSEGLKAVADKILTLTNKGLDIIQEIYPQATPKKNFRIREDDQNASCSVYDSVGGTELDRYRINDFAGDVKTQDCFGLWAMENNCDYWEAIVEIAKKIQSEKGEILLHSKTEIYKYDYTEWPAAESPVELNEDGFFYVVRDMEELDFKILGPEVSFKNPEGVIGKRALVTKEVTEYFNFTALKEFYTLSKDKKKVQRYRENETFPIYAFINKNKKGKEWLKVYMPKGKKSLQKDQKDFRFRHLGFKESNFIYGLDQIRKVYEEGKEKALEEYQQNVMQRTAEKQGRLSKAEKSKLLAEAEFKLERIDIVSGGTDGFCMRGLGEFVVFKNSETDTLSKELMDELFEMADEVVNVPDIDITGRNKGTQFALEYLQMKTLWIDDYYSSGNVKDFKNAVTVMRGLSYSKLVKKVKNMLEAAKPAQFWEVYINEKTGKASYGFHHIFGFYFLKLNGFCRVDDESRKDGFYFARLHNHVVEELRSTQPIKDFFKNFLLERQKEIGIRAIPYDLINSLISSPRMSDGNLASLHNRTLDFADYDQTSQFFFFSDKIWKVTKDGTDEVAAFKNYVLKSQLIDELIFQDTEHRMNVKSLKIHENQFKVDAAGKRILDEYKNPISEKKPYFTIKTLGVDTYDIEIHEKHCDFLNYIIQTSRMFWEDEKRLYADKGYNEAAFHEKSRFDIAGEWLDPEQQMEQKAHCINKIFTIGYMLHRFKDRSRPWIPFAVDNAVTEDKAAEGGSGKGLFFSAFNYMLNQHIVNGKDDIENDRFWLENVTEHTDLIFIDDVKRGFSLEFVYQISTGNLAVNTKFQTKSSIKYKDSGKLAVASNYSIRDMNGSSLRRRLLLAFSDYYHSKNEKRSEHTPTNDFGYQLFSGWDDHQWGMFVNFMCQCLSFYLSCSNKIEAPDGNVLKRTWLAEMGEQFEPWANDYFANKIDEYLVKTYVERDFKKYAEKNNFKFAASLTPNSFKKKLDAWCKYYEYDLEDRKNINILPYDENGRAELNADGKHKKISKEHIRITKREDVAEKLQRELDELSNTDPYQ</sequence>
<protein>
    <recommendedName>
        <fullName evidence="3">DNA primase</fullName>
    </recommendedName>
</protein>
<evidence type="ECO:0000313" key="1">
    <source>
        <dbReference type="EMBL" id="MCX8533067.1"/>
    </source>
</evidence>
<reference evidence="1" key="1">
    <citation type="submission" date="2022-10" db="EMBL/GenBank/DDBJ databases">
        <title>Chryseobacterium sp. nov., a novel bacterial species.</title>
        <authorList>
            <person name="Cao Y."/>
        </authorList>
    </citation>
    <scope>NUCLEOTIDE SEQUENCE</scope>
    <source>
        <strain evidence="1">KC 927</strain>
    </source>
</reference>
<dbReference type="EMBL" id="JAOVZV010000014">
    <property type="protein sequence ID" value="MCX8533067.1"/>
    <property type="molecule type" value="Genomic_DNA"/>
</dbReference>
<accession>A0ABT3Y4H2</accession>
<keyword evidence="2" id="KW-1185">Reference proteome</keyword>
<dbReference type="RefSeq" id="WP_267281588.1">
    <property type="nucleotide sequence ID" value="NZ_JAOVZV010000014.1"/>
</dbReference>
<dbReference type="Proteomes" id="UP001070176">
    <property type="component" value="Unassembled WGS sequence"/>
</dbReference>
<dbReference type="Gene3D" id="3.40.50.300">
    <property type="entry name" value="P-loop containing nucleotide triphosphate hydrolases"/>
    <property type="match status" value="1"/>
</dbReference>
<comment type="caution">
    <text evidence="1">The sequence shown here is derived from an EMBL/GenBank/DDBJ whole genome shotgun (WGS) entry which is preliminary data.</text>
</comment>
<evidence type="ECO:0008006" key="3">
    <source>
        <dbReference type="Google" id="ProtNLM"/>
    </source>
</evidence>